<organism evidence="1 2">
    <name type="scientific">Platanthera zijinensis</name>
    <dbReference type="NCBI Taxonomy" id="2320716"/>
    <lineage>
        <taxon>Eukaryota</taxon>
        <taxon>Viridiplantae</taxon>
        <taxon>Streptophyta</taxon>
        <taxon>Embryophyta</taxon>
        <taxon>Tracheophyta</taxon>
        <taxon>Spermatophyta</taxon>
        <taxon>Magnoliopsida</taxon>
        <taxon>Liliopsida</taxon>
        <taxon>Asparagales</taxon>
        <taxon>Orchidaceae</taxon>
        <taxon>Orchidoideae</taxon>
        <taxon>Orchideae</taxon>
        <taxon>Orchidinae</taxon>
        <taxon>Platanthera</taxon>
    </lineage>
</organism>
<evidence type="ECO:0000313" key="1">
    <source>
        <dbReference type="EMBL" id="KAK8935070.1"/>
    </source>
</evidence>
<evidence type="ECO:0000313" key="2">
    <source>
        <dbReference type="Proteomes" id="UP001418222"/>
    </source>
</evidence>
<sequence length="210" mass="23126">MCWRKKIDALDLAWMSSKHCEVGESDAGVELSVWEEEDREREDPDGISAAGSVHNIYGSLLSLENHYFRNEACKSLLIRPFDAAVQKMHSSLAICIENPSETRTLFYCGNCFSGKNTVCLYPGAKCGCGGIMNRTVSSSNQNGIKGAVFVKEAFSSQPKHTATAAELNGLRSSPSFNRAIFQAEPTWTWFRTDQVHTTNHKGQSALTSGH</sequence>
<protein>
    <submittedName>
        <fullName evidence="1">Uncharacterized protein</fullName>
    </submittedName>
</protein>
<dbReference type="Pfam" id="PF05056">
    <property type="entry name" value="DUF674"/>
    <property type="match status" value="1"/>
</dbReference>
<dbReference type="InterPro" id="IPR007750">
    <property type="entry name" value="DUF674"/>
</dbReference>
<dbReference type="AlphaFoldDB" id="A0AAP0G2U4"/>
<reference evidence="1 2" key="1">
    <citation type="journal article" date="2022" name="Nat. Plants">
        <title>Genomes of leafy and leafless Platanthera orchids illuminate the evolution of mycoheterotrophy.</title>
        <authorList>
            <person name="Li M.H."/>
            <person name="Liu K.W."/>
            <person name="Li Z."/>
            <person name="Lu H.C."/>
            <person name="Ye Q.L."/>
            <person name="Zhang D."/>
            <person name="Wang J.Y."/>
            <person name="Li Y.F."/>
            <person name="Zhong Z.M."/>
            <person name="Liu X."/>
            <person name="Yu X."/>
            <person name="Liu D.K."/>
            <person name="Tu X.D."/>
            <person name="Liu B."/>
            <person name="Hao Y."/>
            <person name="Liao X.Y."/>
            <person name="Jiang Y.T."/>
            <person name="Sun W.H."/>
            <person name="Chen J."/>
            <person name="Chen Y.Q."/>
            <person name="Ai Y."/>
            <person name="Zhai J.W."/>
            <person name="Wu S.S."/>
            <person name="Zhou Z."/>
            <person name="Hsiao Y.Y."/>
            <person name="Wu W.L."/>
            <person name="Chen Y.Y."/>
            <person name="Lin Y.F."/>
            <person name="Hsu J.L."/>
            <person name="Li C.Y."/>
            <person name="Wang Z.W."/>
            <person name="Zhao X."/>
            <person name="Zhong W.Y."/>
            <person name="Ma X.K."/>
            <person name="Ma L."/>
            <person name="Huang J."/>
            <person name="Chen G.Z."/>
            <person name="Huang M.Z."/>
            <person name="Huang L."/>
            <person name="Peng D.H."/>
            <person name="Luo Y.B."/>
            <person name="Zou S.Q."/>
            <person name="Chen S.P."/>
            <person name="Lan S."/>
            <person name="Tsai W.C."/>
            <person name="Van de Peer Y."/>
            <person name="Liu Z.J."/>
        </authorList>
    </citation>
    <scope>NUCLEOTIDE SEQUENCE [LARGE SCALE GENOMIC DNA]</scope>
    <source>
        <strain evidence="1">Lor287</strain>
    </source>
</reference>
<name>A0AAP0G2U4_9ASPA</name>
<comment type="caution">
    <text evidence="1">The sequence shown here is derived from an EMBL/GenBank/DDBJ whole genome shotgun (WGS) entry which is preliminary data.</text>
</comment>
<dbReference type="EMBL" id="JBBWWQ010000011">
    <property type="protein sequence ID" value="KAK8935070.1"/>
    <property type="molecule type" value="Genomic_DNA"/>
</dbReference>
<proteinExistence type="predicted"/>
<dbReference type="Proteomes" id="UP001418222">
    <property type="component" value="Unassembled WGS sequence"/>
</dbReference>
<gene>
    <name evidence="1" type="ORF">KSP39_PZI012910</name>
</gene>
<accession>A0AAP0G2U4</accession>
<keyword evidence="2" id="KW-1185">Reference proteome</keyword>